<reference evidence="7" key="1">
    <citation type="submission" date="2017-08" db="EMBL/GenBank/DDBJ databases">
        <authorList>
            <person name="Varghese N."/>
            <person name="Submissions S."/>
        </authorList>
    </citation>
    <scope>NUCLEOTIDE SEQUENCE [LARGE SCALE GENOMIC DNA]</scope>
    <source>
        <strain evidence="7">DSM 4725</strain>
    </source>
</reference>
<evidence type="ECO:0000313" key="7">
    <source>
        <dbReference type="Proteomes" id="UP000219435"/>
    </source>
</evidence>
<dbReference type="SMART" id="SM00670">
    <property type="entry name" value="PINc"/>
    <property type="match status" value="1"/>
</dbReference>
<sequence length="292" mass="31835">MPRSRTAPVAYADALVGELADIEAAYLAVLQASAIERYAPVPGVFGLPPWGWADSDAALEAARMVLLAQVRDLRPRFELLFRHPTPEVEHRHTEAFELLEGWLVRAGGDINAPGSIDSATGRLRAAVQTLRDARRLLPDDDLAVRVVADTNALIDCPDLTVYAEQLGPRYRVHLLPVVLGELDDLKRSGRTPELRDAARTAVRRLKGLRDAGDVRAGVRVAGDISAVFEHIEPRDEQLPSWLDLTVPDDRLVAAALLLQSAHPGSTVFVATGDLNLQTKLAAVRLPFVEPPD</sequence>
<evidence type="ECO:0000256" key="3">
    <source>
        <dbReference type="ARBA" id="ARBA00022801"/>
    </source>
</evidence>
<dbReference type="InterPro" id="IPR002716">
    <property type="entry name" value="PIN_dom"/>
</dbReference>
<keyword evidence="4" id="KW-0460">Magnesium</keyword>
<name>A0A285V0T7_9ACTN</name>
<dbReference type="SUPFAM" id="SSF88723">
    <property type="entry name" value="PIN domain-like"/>
    <property type="match status" value="1"/>
</dbReference>
<dbReference type="GO" id="GO:0016787">
    <property type="term" value="F:hydrolase activity"/>
    <property type="evidence" value="ECO:0007669"/>
    <property type="project" value="UniProtKB-KW"/>
</dbReference>
<organism evidence="6 7">
    <name type="scientific">Blastococcus aggregatus</name>
    <dbReference type="NCBI Taxonomy" id="38502"/>
    <lineage>
        <taxon>Bacteria</taxon>
        <taxon>Bacillati</taxon>
        <taxon>Actinomycetota</taxon>
        <taxon>Actinomycetes</taxon>
        <taxon>Geodermatophilales</taxon>
        <taxon>Geodermatophilaceae</taxon>
        <taxon>Blastococcus</taxon>
    </lineage>
</organism>
<proteinExistence type="predicted"/>
<evidence type="ECO:0000256" key="2">
    <source>
        <dbReference type="ARBA" id="ARBA00022723"/>
    </source>
</evidence>
<dbReference type="EMBL" id="OBQI01000001">
    <property type="protein sequence ID" value="SOC47228.1"/>
    <property type="molecule type" value="Genomic_DNA"/>
</dbReference>
<keyword evidence="1" id="KW-0540">Nuclease</keyword>
<evidence type="ECO:0000256" key="4">
    <source>
        <dbReference type="ARBA" id="ARBA00022842"/>
    </source>
</evidence>
<dbReference type="InterPro" id="IPR029060">
    <property type="entry name" value="PIN-like_dom_sf"/>
</dbReference>
<accession>A0A285V0T7</accession>
<evidence type="ECO:0000256" key="1">
    <source>
        <dbReference type="ARBA" id="ARBA00022722"/>
    </source>
</evidence>
<dbReference type="OrthoDB" id="4712550at2"/>
<evidence type="ECO:0000259" key="5">
    <source>
        <dbReference type="SMART" id="SM00670"/>
    </source>
</evidence>
<dbReference type="GO" id="GO:0004518">
    <property type="term" value="F:nuclease activity"/>
    <property type="evidence" value="ECO:0007669"/>
    <property type="project" value="UniProtKB-KW"/>
</dbReference>
<protein>
    <submittedName>
        <fullName evidence="6">PIN domain-containing protein</fullName>
    </submittedName>
</protein>
<feature type="domain" description="PIN" evidence="5">
    <location>
        <begin position="144"/>
        <end position="278"/>
    </location>
</feature>
<dbReference type="Pfam" id="PF13638">
    <property type="entry name" value="PIN_4"/>
    <property type="match status" value="1"/>
</dbReference>
<dbReference type="Gene3D" id="3.40.50.1010">
    <property type="entry name" value="5'-nuclease"/>
    <property type="match status" value="1"/>
</dbReference>
<gene>
    <name evidence="6" type="ORF">SAMN05660748_0702</name>
</gene>
<dbReference type="GO" id="GO:0046872">
    <property type="term" value="F:metal ion binding"/>
    <property type="evidence" value="ECO:0007669"/>
    <property type="project" value="UniProtKB-KW"/>
</dbReference>
<evidence type="ECO:0000313" key="6">
    <source>
        <dbReference type="EMBL" id="SOC47228.1"/>
    </source>
</evidence>
<dbReference type="RefSeq" id="WP_097193593.1">
    <property type="nucleotide sequence ID" value="NZ_OBQI01000001.1"/>
</dbReference>
<dbReference type="Proteomes" id="UP000219435">
    <property type="component" value="Unassembled WGS sequence"/>
</dbReference>
<dbReference type="AlphaFoldDB" id="A0A285V0T7"/>
<keyword evidence="3" id="KW-0378">Hydrolase</keyword>
<keyword evidence="7" id="KW-1185">Reference proteome</keyword>
<keyword evidence="2" id="KW-0479">Metal-binding</keyword>